<dbReference type="Pfam" id="PF12697">
    <property type="entry name" value="Abhydrolase_6"/>
    <property type="match status" value="1"/>
</dbReference>
<feature type="non-terminal residue" evidence="2">
    <location>
        <position position="70"/>
    </location>
</feature>
<dbReference type="Proteomes" id="UP000236333">
    <property type="component" value="Unassembled WGS sequence"/>
</dbReference>
<dbReference type="InterPro" id="IPR029058">
    <property type="entry name" value="AB_hydrolase_fold"/>
</dbReference>
<feature type="domain" description="AB hydrolase-1" evidence="1">
    <location>
        <begin position="18"/>
        <end position="67"/>
    </location>
</feature>
<accession>A0A2J7ZGY0</accession>
<gene>
    <name evidence="2" type="ORF">TSOC_014684</name>
</gene>
<name>A0A2J7ZGY0_9CHLO</name>
<sequence>MPGLSVAEHVLGGSGPTLLMLHANGFHGRVFLPMVPLLAPHFRCVALDLPGHGDAPAPDAPFSLEDLLGA</sequence>
<dbReference type="InterPro" id="IPR000073">
    <property type="entry name" value="AB_hydrolase_1"/>
</dbReference>
<evidence type="ECO:0000259" key="1">
    <source>
        <dbReference type="Pfam" id="PF12697"/>
    </source>
</evidence>
<dbReference type="OrthoDB" id="550291at2759"/>
<organism evidence="2 3">
    <name type="scientific">Tetrabaena socialis</name>
    <dbReference type="NCBI Taxonomy" id="47790"/>
    <lineage>
        <taxon>Eukaryota</taxon>
        <taxon>Viridiplantae</taxon>
        <taxon>Chlorophyta</taxon>
        <taxon>core chlorophytes</taxon>
        <taxon>Chlorophyceae</taxon>
        <taxon>CS clade</taxon>
        <taxon>Chlamydomonadales</taxon>
        <taxon>Tetrabaenaceae</taxon>
        <taxon>Tetrabaena</taxon>
    </lineage>
</organism>
<evidence type="ECO:0000313" key="3">
    <source>
        <dbReference type="Proteomes" id="UP000236333"/>
    </source>
</evidence>
<keyword evidence="3" id="KW-1185">Reference proteome</keyword>
<evidence type="ECO:0000313" key="2">
    <source>
        <dbReference type="EMBL" id="PNG99535.1"/>
    </source>
</evidence>
<proteinExistence type="predicted"/>
<dbReference type="EMBL" id="PGGS01002663">
    <property type="protein sequence ID" value="PNG99535.1"/>
    <property type="molecule type" value="Genomic_DNA"/>
</dbReference>
<dbReference type="SUPFAM" id="SSF53474">
    <property type="entry name" value="alpha/beta-Hydrolases"/>
    <property type="match status" value="1"/>
</dbReference>
<dbReference type="AlphaFoldDB" id="A0A2J7ZGY0"/>
<comment type="caution">
    <text evidence="2">The sequence shown here is derived from an EMBL/GenBank/DDBJ whole genome shotgun (WGS) entry which is preliminary data.</text>
</comment>
<protein>
    <submittedName>
        <fullName evidence="2">Pimelyl-[acyl-carrier protein] methyl ester esterase</fullName>
    </submittedName>
</protein>
<reference evidence="2 3" key="1">
    <citation type="journal article" date="2017" name="Mol. Biol. Evol.">
        <title>The 4-celled Tetrabaena socialis nuclear genome reveals the essential components for genetic control of cell number at the origin of multicellularity in the volvocine lineage.</title>
        <authorList>
            <person name="Featherston J."/>
            <person name="Arakaki Y."/>
            <person name="Hanschen E.R."/>
            <person name="Ferris P.J."/>
            <person name="Michod R.E."/>
            <person name="Olson B.J.S.C."/>
            <person name="Nozaki H."/>
            <person name="Durand P.M."/>
        </authorList>
    </citation>
    <scope>NUCLEOTIDE SEQUENCE [LARGE SCALE GENOMIC DNA]</scope>
    <source>
        <strain evidence="2 3">NIES-571</strain>
    </source>
</reference>
<dbReference type="Gene3D" id="3.40.50.1820">
    <property type="entry name" value="alpha/beta hydrolase"/>
    <property type="match status" value="1"/>
</dbReference>